<dbReference type="Proteomes" id="UP000001307">
    <property type="component" value="Unassembled WGS sequence"/>
</dbReference>
<protein>
    <submittedName>
        <fullName evidence="2">Uncharacterized protein</fullName>
    </submittedName>
</protein>
<dbReference type="InParanoid" id="E4X5T0"/>
<evidence type="ECO:0000256" key="1">
    <source>
        <dbReference type="SAM" id="MobiDB-lite"/>
    </source>
</evidence>
<feature type="region of interest" description="Disordered" evidence="1">
    <location>
        <begin position="123"/>
        <end position="159"/>
    </location>
</feature>
<dbReference type="AlphaFoldDB" id="E4X5T0"/>
<dbReference type="OrthoDB" id="10453092at2759"/>
<feature type="compositionally biased region" description="Basic and acidic residues" evidence="1">
    <location>
        <begin position="212"/>
        <end position="225"/>
    </location>
</feature>
<accession>E4X5T0</accession>
<feature type="compositionally biased region" description="Basic and acidic residues" evidence="1">
    <location>
        <begin position="144"/>
        <end position="159"/>
    </location>
</feature>
<reference evidence="2" key="1">
    <citation type="journal article" date="2010" name="Science">
        <title>Plasticity of animal genome architecture unmasked by rapid evolution of a pelagic tunicate.</title>
        <authorList>
            <person name="Denoeud F."/>
            <person name="Henriet S."/>
            <person name="Mungpakdee S."/>
            <person name="Aury J.M."/>
            <person name="Da Silva C."/>
            <person name="Brinkmann H."/>
            <person name="Mikhaleva J."/>
            <person name="Olsen L.C."/>
            <person name="Jubin C."/>
            <person name="Canestro C."/>
            <person name="Bouquet J.M."/>
            <person name="Danks G."/>
            <person name="Poulain J."/>
            <person name="Campsteijn C."/>
            <person name="Adamski M."/>
            <person name="Cross I."/>
            <person name="Yadetie F."/>
            <person name="Muffato M."/>
            <person name="Louis A."/>
            <person name="Butcher S."/>
            <person name="Tsagkogeorga G."/>
            <person name="Konrad A."/>
            <person name="Singh S."/>
            <person name="Jensen M.F."/>
            <person name="Cong E.H."/>
            <person name="Eikeseth-Otteraa H."/>
            <person name="Noel B."/>
            <person name="Anthouard V."/>
            <person name="Porcel B.M."/>
            <person name="Kachouri-Lafond R."/>
            <person name="Nishino A."/>
            <person name="Ugolini M."/>
            <person name="Chourrout P."/>
            <person name="Nishida H."/>
            <person name="Aasland R."/>
            <person name="Huzurbazar S."/>
            <person name="Westhof E."/>
            <person name="Delsuc F."/>
            <person name="Lehrach H."/>
            <person name="Reinhardt R."/>
            <person name="Weissenbach J."/>
            <person name="Roy S.W."/>
            <person name="Artiguenave F."/>
            <person name="Postlethwait J.H."/>
            <person name="Manak J.R."/>
            <person name="Thompson E.M."/>
            <person name="Jaillon O."/>
            <person name="Du Pasquier L."/>
            <person name="Boudinot P."/>
            <person name="Liberles D.A."/>
            <person name="Volff J.N."/>
            <person name="Philippe H."/>
            <person name="Lenhard B."/>
            <person name="Roest Crollius H."/>
            <person name="Wincker P."/>
            <person name="Chourrout D."/>
        </authorList>
    </citation>
    <scope>NUCLEOTIDE SEQUENCE [LARGE SCALE GENOMIC DNA]</scope>
</reference>
<organism evidence="2">
    <name type="scientific">Oikopleura dioica</name>
    <name type="common">Tunicate</name>
    <dbReference type="NCBI Taxonomy" id="34765"/>
    <lineage>
        <taxon>Eukaryota</taxon>
        <taxon>Metazoa</taxon>
        <taxon>Chordata</taxon>
        <taxon>Tunicata</taxon>
        <taxon>Appendicularia</taxon>
        <taxon>Copelata</taxon>
        <taxon>Oikopleuridae</taxon>
        <taxon>Oikopleura</taxon>
    </lineage>
</organism>
<sequence>MKLLGSILVAGAIGASVKRSASPKSGRGRSGSPMSGSRSGSPKAPMDSPMDSPMKSGSPEWDFEIPEELMADKEKMQKMMKKFMMIKKMMKELKMGGNGVFAPVKNDIETDVELEQNFVTNINIDFNDDEEPRRPRSPHHKGPKSPEHEHDSRSPDHEVGKMDLDAFFELLENDDMPGLLVNIQNFINQNNMIDTDVNMEILNGEHDFDFERPEEPEKQPEHGWEVWDGTNQDEGRAAFDGEKAFIKFVNFMEEHGDKLPKILVNVQNFINQNNVMDTDVNMEIMNNQEGAEEEDKPEEGEFGWPVWNGDKSQFDGHNWRDMDFELEDVVMFLKEKLDLDEKDFKGLMKDEKAKKMFKEICEQVKKMMKH</sequence>
<keyword evidence="3" id="KW-1185">Reference proteome</keyword>
<name>E4X5T0_OIKDI</name>
<feature type="region of interest" description="Disordered" evidence="1">
    <location>
        <begin position="16"/>
        <end position="61"/>
    </location>
</feature>
<dbReference type="EMBL" id="FN653026">
    <property type="protein sequence ID" value="CBY07585.1"/>
    <property type="molecule type" value="Genomic_DNA"/>
</dbReference>
<evidence type="ECO:0000313" key="3">
    <source>
        <dbReference type="Proteomes" id="UP000001307"/>
    </source>
</evidence>
<evidence type="ECO:0000313" key="2">
    <source>
        <dbReference type="EMBL" id="CBY07585.1"/>
    </source>
</evidence>
<feature type="compositionally biased region" description="Low complexity" evidence="1">
    <location>
        <begin position="18"/>
        <end position="43"/>
    </location>
</feature>
<proteinExistence type="predicted"/>
<feature type="region of interest" description="Disordered" evidence="1">
    <location>
        <begin position="212"/>
        <end position="233"/>
    </location>
</feature>
<gene>
    <name evidence="2" type="ORF">GSOID_T00002573001</name>
</gene>